<dbReference type="SUPFAM" id="SSF50978">
    <property type="entry name" value="WD40 repeat-like"/>
    <property type="match status" value="1"/>
</dbReference>
<protein>
    <submittedName>
        <fullName evidence="3">Uncharacterized protein</fullName>
    </submittedName>
</protein>
<dbReference type="PANTHER" id="PTHR19918:SF52">
    <property type="entry name" value="PROTEIN CORTEX"/>
    <property type="match status" value="1"/>
</dbReference>
<organism evidence="3 4">
    <name type="scientific">Hypothenemus hampei</name>
    <name type="common">Coffee berry borer</name>
    <dbReference type="NCBI Taxonomy" id="57062"/>
    <lineage>
        <taxon>Eukaryota</taxon>
        <taxon>Metazoa</taxon>
        <taxon>Ecdysozoa</taxon>
        <taxon>Arthropoda</taxon>
        <taxon>Hexapoda</taxon>
        <taxon>Insecta</taxon>
        <taxon>Pterygota</taxon>
        <taxon>Neoptera</taxon>
        <taxon>Endopterygota</taxon>
        <taxon>Coleoptera</taxon>
        <taxon>Polyphaga</taxon>
        <taxon>Cucujiformia</taxon>
        <taxon>Curculionidae</taxon>
        <taxon>Scolytinae</taxon>
        <taxon>Hypothenemus</taxon>
    </lineage>
</organism>
<comment type="caution">
    <text evidence="3">The sequence shown here is derived from an EMBL/GenBank/DDBJ whole genome shotgun (WGS) entry which is preliminary data.</text>
</comment>
<reference evidence="3 4" key="1">
    <citation type="submission" date="2024-05" db="EMBL/GenBank/DDBJ databases">
        <title>Genetic variation in Jamaican populations of the coffee berry borer (Hypothenemus hampei).</title>
        <authorList>
            <person name="Errbii M."/>
            <person name="Myrie A."/>
        </authorList>
    </citation>
    <scope>NUCLEOTIDE SEQUENCE [LARGE SCALE GENOMIC DNA]</scope>
    <source>
        <strain evidence="3">JA-Hopewell-2020-01-JO</strain>
        <tissue evidence="3">Whole body</tissue>
    </source>
</reference>
<evidence type="ECO:0000313" key="3">
    <source>
        <dbReference type="EMBL" id="KAL1493332.1"/>
    </source>
</evidence>
<name>A0ABD1EFB6_HYPHA</name>
<evidence type="ECO:0000313" key="4">
    <source>
        <dbReference type="Proteomes" id="UP001566132"/>
    </source>
</evidence>
<evidence type="ECO:0000256" key="2">
    <source>
        <dbReference type="ARBA" id="ARBA00022737"/>
    </source>
</evidence>
<dbReference type="EMBL" id="JBDJPC010000008">
    <property type="protein sequence ID" value="KAL1493332.1"/>
    <property type="molecule type" value="Genomic_DNA"/>
</dbReference>
<evidence type="ECO:0000256" key="1">
    <source>
        <dbReference type="ARBA" id="ARBA00022574"/>
    </source>
</evidence>
<dbReference type="Proteomes" id="UP001566132">
    <property type="component" value="Unassembled WGS sequence"/>
</dbReference>
<keyword evidence="4" id="KW-1185">Reference proteome</keyword>
<accession>A0ABD1EFB6</accession>
<dbReference type="AlphaFoldDB" id="A0ABD1EFB6"/>
<keyword evidence="1" id="KW-0853">WD repeat</keyword>
<proteinExistence type="predicted"/>
<gene>
    <name evidence="3" type="ORF">ABEB36_011407</name>
</gene>
<dbReference type="PANTHER" id="PTHR19918">
    <property type="entry name" value="CELL DIVISION CYCLE 20 CDC20 FIZZY -RELATED"/>
    <property type="match status" value="1"/>
</dbReference>
<dbReference type="InterPro" id="IPR015943">
    <property type="entry name" value="WD40/YVTN_repeat-like_dom_sf"/>
</dbReference>
<sequence length="424" mass="47832">MQFDRFIPKRIKVDVSNFNLNSSNEEEEDDIILSGNLPFINNGKKVARTEAFKQLMLKAFNVTYTSVLGYGEKIVKSPFSSHWPVIGRKKPTLSNPELALDLPGMGDMDVMTYRHIIGWGKTGHLAVIFDGSLHIRDENDNVVCGVGSNLSSCLRWDPSGKRIAVRKARNQIHVLNVQKHEFEMQFSCICVHCTVNVIEISQNGLIITGCSKGQIVITKSEYQVVNKKKINGKILDLKLSCKNKFLAAVTYTNVMIFAFSSLEEVMKLPCATNLSTSVDWHPWKDFILAKGEMNKQITVYNINTKTIIENTIVKPYFRNASILDCLSFCPLSAELLVSFYCEFKRKPGGLTILTVFKDLNTQLDEIEYQSGRVPHIIWNSTGTKAGVLDTGENLLIWNFFGPRKDETDDILKVKKQMMVPVASF</sequence>
<dbReference type="InterPro" id="IPR036322">
    <property type="entry name" value="WD40_repeat_dom_sf"/>
</dbReference>
<dbReference type="Gene3D" id="2.130.10.10">
    <property type="entry name" value="YVTN repeat-like/Quinoprotein amine dehydrogenase"/>
    <property type="match status" value="1"/>
</dbReference>
<keyword evidence="2" id="KW-0677">Repeat</keyword>
<dbReference type="InterPro" id="IPR033010">
    <property type="entry name" value="Cdc20/Fizzy"/>
</dbReference>